<dbReference type="InterPro" id="IPR013780">
    <property type="entry name" value="Glyco_hydro_b"/>
</dbReference>
<evidence type="ECO:0000256" key="4">
    <source>
        <dbReference type="ARBA" id="ARBA00023136"/>
    </source>
</evidence>
<evidence type="ECO:0000256" key="9">
    <source>
        <dbReference type="RuleBase" id="RU361185"/>
    </source>
</evidence>
<sequence>MAFYNRLNPEDIEFSSSFLSKEPCSVHEEVPEAYLLPRKPSWSFNTGLLVISCLLLLLCGGWLLSTMFWLHRPSDQQPQRHPPPAPAKKMDFEAKTGPNDTAAASQACSLIPVDWRFDCYPERDVVVTRELCEARNCCFAPASSNSSSTTRPSGRNGIPWCFYPAEFPSYSLVSINDTSLGQKGTLVREVKTYYPADILTLEVEIRHETDTRLRVRITDPSTSRFEVPISVPTATKKAESPDYVVEISQKPFGLIVKRKSTGAVLLNTTVAPLFYADQFLQMSTSLPSRYIYGLAEHRSSFLLDVNWNTLTMWARDVPPMEQTNLYGTHPFYLAMGDGGTAHGFFLLNSNAMDVILQPAPALTWRTIGGILDFYVFLGPDAGSVIEQYVEVIGFPAMPIYWALGYHLCRWGYESSNSTWELVKSLRNYGIPQEVQWNDVDYMDRYLDFTLNTKFATLPDVIKDLHTHDQRYVLILDPGISSTQPEGSYWPYEEGLRRDVFIKDMEGDTIIGKVWPGLTAYPDFSNDVTHEWWYDNLRRFHEKVPFDGLWIDMNEPSNFLDGSTKGCPSSSLENPPYTPGILGGSLKAKTLCATAQHKQSAHYNLHSLYGLMEANATASALKRIVAKRPFVISRSTFPSHGMYAGHWLGDNKSQWKDLYTSIAGILTFNLVGIPLVGADICGFDGDTQVELCVRWTQLGAFYPFTRNHNSLNMKPQDPTAFSSGARTAMKEALLLRYSLFPFLYTLFHHAHVKGHTVARPLMFEFPKDARTYAIDKQFLWGKSLLVTPVLEPGVDSVVGYFPEGLWYDYYTGDSVRSKGEELKLQAPLDKINLHLREGSVTPTQMPNVTLWVSSGQPLHLVSALSDDGSASGDLFWDDGETIDTYENNQYAYIIFNVAQNLMTSEVLHSNVEATYITVETASFYGVKQKPSRVLVNSQDAAFIYRDNQVLTVADLGLNLSQNFTINWM</sequence>
<dbReference type="PROSITE" id="PS00707">
    <property type="entry name" value="GLYCOSYL_HYDROL_F31_2"/>
    <property type="match status" value="1"/>
</dbReference>
<comment type="caution">
    <text evidence="8">Lacks conserved residue(s) required for the propagation of feature annotation.</text>
</comment>
<evidence type="ECO:0000256" key="2">
    <source>
        <dbReference type="ARBA" id="ARBA00007806"/>
    </source>
</evidence>
<dbReference type="AlphaFoldDB" id="A0A3Q3WQQ5"/>
<dbReference type="PROSITE" id="PS00129">
    <property type="entry name" value="GLYCOSYL_HYDROL_F31_1"/>
    <property type="match status" value="1"/>
</dbReference>
<dbReference type="Gene3D" id="3.20.20.80">
    <property type="entry name" value="Glycosidases"/>
    <property type="match status" value="1"/>
</dbReference>
<keyword evidence="5" id="KW-1015">Disulfide bond</keyword>
<dbReference type="GO" id="GO:0004558">
    <property type="term" value="F:alpha-1,4-glucosidase activity"/>
    <property type="evidence" value="ECO:0007669"/>
    <property type="project" value="TreeGrafter"/>
</dbReference>
<dbReference type="FunFam" id="2.60.40.1760:FF:000001">
    <property type="entry name" value="Maltase-glucoamylase, intestinal"/>
    <property type="match status" value="1"/>
</dbReference>
<keyword evidence="10" id="KW-0812">Transmembrane</keyword>
<evidence type="ECO:0000313" key="13">
    <source>
        <dbReference type="Proteomes" id="UP000261620"/>
    </source>
</evidence>
<dbReference type="FunFam" id="2.60.40.1180:FF:000001">
    <property type="entry name" value="Maltase-glucoamylase, intestinal"/>
    <property type="match status" value="1"/>
</dbReference>
<comment type="subcellular location">
    <subcellularLocation>
        <location evidence="1">Membrane</location>
    </subcellularLocation>
</comment>
<dbReference type="GO" id="GO:0005975">
    <property type="term" value="P:carbohydrate metabolic process"/>
    <property type="evidence" value="ECO:0007669"/>
    <property type="project" value="InterPro"/>
</dbReference>
<dbReference type="Pfam" id="PF01055">
    <property type="entry name" value="Glyco_hydro_31_2nd"/>
    <property type="match status" value="1"/>
</dbReference>
<evidence type="ECO:0000259" key="11">
    <source>
        <dbReference type="PROSITE" id="PS51448"/>
    </source>
</evidence>
<dbReference type="InterPro" id="IPR030458">
    <property type="entry name" value="Glyco_hydro_31_AS"/>
</dbReference>
<evidence type="ECO:0000256" key="7">
    <source>
        <dbReference type="ARBA" id="ARBA00023295"/>
    </source>
</evidence>
<reference evidence="12" key="2">
    <citation type="submission" date="2025-09" db="UniProtKB">
        <authorList>
            <consortium name="Ensembl"/>
        </authorList>
    </citation>
    <scope>IDENTIFICATION</scope>
</reference>
<dbReference type="InterPro" id="IPR048395">
    <property type="entry name" value="Glyco_hydro_31_C"/>
</dbReference>
<dbReference type="InterPro" id="IPR044913">
    <property type="entry name" value="P_trefoil_dom_sf"/>
</dbReference>
<evidence type="ECO:0000313" key="12">
    <source>
        <dbReference type="Ensembl" id="ENSMMOP00000014742.1"/>
    </source>
</evidence>
<dbReference type="GO" id="GO:0030246">
    <property type="term" value="F:carbohydrate binding"/>
    <property type="evidence" value="ECO:0007669"/>
    <property type="project" value="InterPro"/>
</dbReference>
<dbReference type="PANTHER" id="PTHR22762">
    <property type="entry name" value="ALPHA-GLUCOSIDASE"/>
    <property type="match status" value="1"/>
</dbReference>
<keyword evidence="13" id="KW-1185">Reference proteome</keyword>
<keyword evidence="6" id="KW-0325">Glycoprotein</keyword>
<proteinExistence type="inferred from homology"/>
<dbReference type="PROSITE" id="PS51448">
    <property type="entry name" value="P_TREFOIL_2"/>
    <property type="match status" value="1"/>
</dbReference>
<comment type="similarity">
    <text evidence="2 9">Belongs to the glycosyl hydrolase 31 family.</text>
</comment>
<dbReference type="InterPro" id="IPR000519">
    <property type="entry name" value="P_trefoil_dom"/>
</dbReference>
<dbReference type="Pfam" id="PF13802">
    <property type="entry name" value="Gal_mutarotas_2"/>
    <property type="match status" value="1"/>
</dbReference>
<dbReference type="PANTHER" id="PTHR22762:SF104">
    <property type="entry name" value="P-TYPE DOMAIN-CONTAINING PROTEIN"/>
    <property type="match status" value="1"/>
</dbReference>
<dbReference type="SUPFAM" id="SSF57492">
    <property type="entry name" value="Trefoil"/>
    <property type="match status" value="1"/>
</dbReference>
<evidence type="ECO:0000256" key="10">
    <source>
        <dbReference type="SAM" id="Phobius"/>
    </source>
</evidence>
<dbReference type="Pfam" id="PF21365">
    <property type="entry name" value="Glyco_hydro_31_3rd"/>
    <property type="match status" value="1"/>
</dbReference>
<evidence type="ECO:0000256" key="5">
    <source>
        <dbReference type="ARBA" id="ARBA00023157"/>
    </source>
</evidence>
<dbReference type="InterPro" id="IPR030459">
    <property type="entry name" value="Glyco_hydro_31_CS"/>
</dbReference>
<name>A0A3Q3WQQ5_MOLML</name>
<evidence type="ECO:0000256" key="8">
    <source>
        <dbReference type="PROSITE-ProRule" id="PRU00779"/>
    </source>
</evidence>
<keyword evidence="7 9" id="KW-0326">Glycosidase</keyword>
<evidence type="ECO:0000256" key="3">
    <source>
        <dbReference type="ARBA" id="ARBA00022801"/>
    </source>
</evidence>
<feature type="domain" description="P-type" evidence="11">
    <location>
        <begin position="106"/>
        <end position="165"/>
    </location>
</feature>
<dbReference type="Ensembl" id="ENSMMOT00000014984.1">
    <property type="protein sequence ID" value="ENSMMOP00000014742.1"/>
    <property type="gene ID" value="ENSMMOG00000011281.1"/>
</dbReference>
<feature type="transmembrane region" description="Helical" evidence="10">
    <location>
        <begin position="48"/>
        <end position="70"/>
    </location>
</feature>
<accession>A0A3Q3WQQ5</accession>
<evidence type="ECO:0000256" key="6">
    <source>
        <dbReference type="ARBA" id="ARBA00023180"/>
    </source>
</evidence>
<dbReference type="STRING" id="94237.ENSMMOP00000014742"/>
<keyword evidence="3 9" id="KW-0378">Hydrolase</keyword>
<dbReference type="SUPFAM" id="SSF51445">
    <property type="entry name" value="(Trans)glycosidases"/>
    <property type="match status" value="1"/>
</dbReference>
<dbReference type="InterPro" id="IPR000322">
    <property type="entry name" value="Glyco_hydro_31_TIM"/>
</dbReference>
<dbReference type="OMA" id="PYVINHD"/>
<dbReference type="SUPFAM" id="SSF51011">
    <property type="entry name" value="Glycosyl hydrolase domain"/>
    <property type="match status" value="1"/>
</dbReference>
<organism evidence="12 13">
    <name type="scientific">Mola mola</name>
    <name type="common">Ocean sunfish</name>
    <name type="synonym">Tetraodon mola</name>
    <dbReference type="NCBI Taxonomy" id="94237"/>
    <lineage>
        <taxon>Eukaryota</taxon>
        <taxon>Metazoa</taxon>
        <taxon>Chordata</taxon>
        <taxon>Craniata</taxon>
        <taxon>Vertebrata</taxon>
        <taxon>Euteleostomi</taxon>
        <taxon>Actinopterygii</taxon>
        <taxon>Neopterygii</taxon>
        <taxon>Teleostei</taxon>
        <taxon>Neoteleostei</taxon>
        <taxon>Acanthomorphata</taxon>
        <taxon>Eupercaria</taxon>
        <taxon>Tetraodontiformes</taxon>
        <taxon>Molidae</taxon>
        <taxon>Mola</taxon>
    </lineage>
</organism>
<dbReference type="CDD" id="cd00111">
    <property type="entry name" value="Trefoil"/>
    <property type="match status" value="1"/>
</dbReference>
<keyword evidence="10" id="KW-1133">Transmembrane helix</keyword>
<keyword evidence="4 10" id="KW-0472">Membrane</keyword>
<reference evidence="12" key="1">
    <citation type="submission" date="2025-08" db="UniProtKB">
        <authorList>
            <consortium name="Ensembl"/>
        </authorList>
    </citation>
    <scope>IDENTIFICATION</scope>
</reference>
<dbReference type="Proteomes" id="UP000261620">
    <property type="component" value="Unplaced"/>
</dbReference>
<dbReference type="CDD" id="cd06602">
    <property type="entry name" value="GH31_MGAM_SI_GAA"/>
    <property type="match status" value="1"/>
</dbReference>
<evidence type="ECO:0000256" key="1">
    <source>
        <dbReference type="ARBA" id="ARBA00004370"/>
    </source>
</evidence>
<dbReference type="CDD" id="cd14752">
    <property type="entry name" value="GH31_N"/>
    <property type="match status" value="1"/>
</dbReference>
<dbReference type="InterPro" id="IPR017853">
    <property type="entry name" value="GH"/>
</dbReference>
<dbReference type="Pfam" id="PF00088">
    <property type="entry name" value="Trefoil"/>
    <property type="match status" value="1"/>
</dbReference>
<protein>
    <recommendedName>
        <fullName evidence="11">P-type domain-containing protein</fullName>
    </recommendedName>
</protein>
<dbReference type="SMART" id="SM00018">
    <property type="entry name" value="PD"/>
    <property type="match status" value="1"/>
</dbReference>
<dbReference type="Gene3D" id="4.10.110.10">
    <property type="entry name" value="Spasmolytic Protein, domain 1"/>
    <property type="match status" value="1"/>
</dbReference>
<dbReference type="SUPFAM" id="SSF74650">
    <property type="entry name" value="Galactose mutarotase-like"/>
    <property type="match status" value="1"/>
</dbReference>
<dbReference type="Gene3D" id="2.60.40.1180">
    <property type="entry name" value="Golgi alpha-mannosidase II"/>
    <property type="match status" value="2"/>
</dbReference>
<dbReference type="InterPro" id="IPR025887">
    <property type="entry name" value="Glyco_hydro_31_N_dom"/>
</dbReference>
<dbReference type="GO" id="GO:0016020">
    <property type="term" value="C:membrane"/>
    <property type="evidence" value="ECO:0007669"/>
    <property type="project" value="UniProtKB-SubCell"/>
</dbReference>
<dbReference type="Gene3D" id="2.60.40.1760">
    <property type="entry name" value="glycosyl hydrolase (family 31)"/>
    <property type="match status" value="1"/>
</dbReference>
<dbReference type="InterPro" id="IPR011013">
    <property type="entry name" value="Gal_mutarotase_sf_dom"/>
</dbReference>